<evidence type="ECO:0000256" key="2">
    <source>
        <dbReference type="SAM" id="Phobius"/>
    </source>
</evidence>
<feature type="region of interest" description="Disordered" evidence="1">
    <location>
        <begin position="47"/>
        <end position="85"/>
    </location>
</feature>
<protein>
    <submittedName>
        <fullName evidence="3">Uncharacterized protein</fullName>
    </submittedName>
</protein>
<proteinExistence type="predicted"/>
<keyword evidence="4" id="KW-1185">Reference proteome</keyword>
<gene>
    <name evidence="3" type="ORF">AB0K40_23365</name>
</gene>
<reference evidence="3 4" key="1">
    <citation type="submission" date="2024-06" db="EMBL/GenBank/DDBJ databases">
        <title>The Natural Products Discovery Center: Release of the First 8490 Sequenced Strains for Exploring Actinobacteria Biosynthetic Diversity.</title>
        <authorList>
            <person name="Kalkreuter E."/>
            <person name="Kautsar S.A."/>
            <person name="Yang D."/>
            <person name="Bader C.D."/>
            <person name="Teijaro C.N."/>
            <person name="Fluegel L."/>
            <person name="Davis C.M."/>
            <person name="Simpson J.R."/>
            <person name="Lauterbach L."/>
            <person name="Steele A.D."/>
            <person name="Gui C."/>
            <person name="Meng S."/>
            <person name="Li G."/>
            <person name="Viehrig K."/>
            <person name="Ye F."/>
            <person name="Su P."/>
            <person name="Kiefer A.F."/>
            <person name="Nichols A."/>
            <person name="Cepeda A.J."/>
            <person name="Yan W."/>
            <person name="Fan B."/>
            <person name="Jiang Y."/>
            <person name="Adhikari A."/>
            <person name="Zheng C.-J."/>
            <person name="Schuster L."/>
            <person name="Cowan T.M."/>
            <person name="Smanski M.J."/>
            <person name="Chevrette M.G."/>
            <person name="De Carvalho L.P.S."/>
            <person name="Shen B."/>
        </authorList>
    </citation>
    <scope>NUCLEOTIDE SEQUENCE [LARGE SCALE GENOMIC DNA]</scope>
    <source>
        <strain evidence="3 4">NPDC049574</strain>
    </source>
</reference>
<comment type="caution">
    <text evidence="3">The sequence shown here is derived from an EMBL/GenBank/DDBJ whole genome shotgun (WGS) entry which is preliminary data.</text>
</comment>
<keyword evidence="2" id="KW-0472">Membrane</keyword>
<organism evidence="3 4">
    <name type="scientific">Nonomuraea bangladeshensis</name>
    <dbReference type="NCBI Taxonomy" id="404385"/>
    <lineage>
        <taxon>Bacteria</taxon>
        <taxon>Bacillati</taxon>
        <taxon>Actinomycetota</taxon>
        <taxon>Actinomycetes</taxon>
        <taxon>Streptosporangiales</taxon>
        <taxon>Streptosporangiaceae</taxon>
        <taxon>Nonomuraea</taxon>
    </lineage>
</organism>
<dbReference type="RefSeq" id="WP_364453348.1">
    <property type="nucleotide sequence ID" value="NZ_JBFARM010000007.1"/>
</dbReference>
<evidence type="ECO:0000313" key="4">
    <source>
        <dbReference type="Proteomes" id="UP001552427"/>
    </source>
</evidence>
<sequence length="233" mass="25934">MTVTHTATPKADDVPLTDHLQGWGTVAAALIALAIALVGWKVEKRRREADRKAGGDEREQDRKDADRRLHDERAAADRRLQQQRDEQWEQDRRAFLIAQLQALGDLYASMISWNSAWQNASSALNLQFAARDPERLGRLHQLRTRLAAIPSPYASLMKVATFGTSSVLVNEASLSEARQRVPVKEDDLPTAGDGVGWIRTEEIYRELADNIGELLGQSSVVNASCRAVSERPL</sequence>
<dbReference type="Proteomes" id="UP001552427">
    <property type="component" value="Unassembled WGS sequence"/>
</dbReference>
<evidence type="ECO:0000313" key="3">
    <source>
        <dbReference type="EMBL" id="MEV4288463.1"/>
    </source>
</evidence>
<keyword evidence="2" id="KW-0812">Transmembrane</keyword>
<name>A0ABV3H7G3_9ACTN</name>
<feature type="transmembrane region" description="Helical" evidence="2">
    <location>
        <begin position="20"/>
        <end position="42"/>
    </location>
</feature>
<dbReference type="EMBL" id="JBFARM010000007">
    <property type="protein sequence ID" value="MEV4288463.1"/>
    <property type="molecule type" value="Genomic_DNA"/>
</dbReference>
<evidence type="ECO:0000256" key="1">
    <source>
        <dbReference type="SAM" id="MobiDB-lite"/>
    </source>
</evidence>
<keyword evidence="2" id="KW-1133">Transmembrane helix</keyword>
<accession>A0ABV3H7G3</accession>